<proteinExistence type="inferred from homology"/>
<dbReference type="InterPro" id="IPR050922">
    <property type="entry name" value="LytR/CpsA/Psr_CW_biosynth"/>
</dbReference>
<dbReference type="Pfam" id="PF03816">
    <property type="entry name" value="LytR_cpsA_psr"/>
    <property type="match status" value="1"/>
</dbReference>
<gene>
    <name evidence="4" type="ORF">V0288_13125</name>
</gene>
<dbReference type="AlphaFoldDB" id="A0AAW9QWJ7"/>
<dbReference type="InterPro" id="IPR027381">
    <property type="entry name" value="LytR/CpsA/Psr_C"/>
</dbReference>
<accession>A0AAW9QWJ7</accession>
<organism evidence="4 5">
    <name type="scientific">Pannus brasiliensis CCIBt3594</name>
    <dbReference type="NCBI Taxonomy" id="1427578"/>
    <lineage>
        <taxon>Bacteria</taxon>
        <taxon>Bacillati</taxon>
        <taxon>Cyanobacteriota</taxon>
        <taxon>Cyanophyceae</taxon>
        <taxon>Oscillatoriophycideae</taxon>
        <taxon>Chroococcales</taxon>
        <taxon>Microcystaceae</taxon>
        <taxon>Pannus</taxon>
    </lineage>
</organism>
<evidence type="ECO:0000313" key="5">
    <source>
        <dbReference type="Proteomes" id="UP001328733"/>
    </source>
</evidence>
<dbReference type="Proteomes" id="UP001328733">
    <property type="component" value="Unassembled WGS sequence"/>
</dbReference>
<dbReference type="PANTHER" id="PTHR33392">
    <property type="entry name" value="POLYISOPRENYL-TEICHOIC ACID--PEPTIDOGLYCAN TEICHOIC ACID TRANSFERASE TAGU"/>
    <property type="match status" value="1"/>
</dbReference>
<evidence type="ECO:0000256" key="1">
    <source>
        <dbReference type="ARBA" id="ARBA00006068"/>
    </source>
</evidence>
<dbReference type="PANTHER" id="PTHR33392:SF6">
    <property type="entry name" value="POLYISOPRENYL-TEICHOIC ACID--PEPTIDOGLYCAN TEICHOIC ACID TRANSFERASE TAGU"/>
    <property type="match status" value="1"/>
</dbReference>
<dbReference type="InterPro" id="IPR004474">
    <property type="entry name" value="LytR_CpsA_psr"/>
</dbReference>
<name>A0AAW9QWJ7_9CHRO</name>
<evidence type="ECO:0000259" key="3">
    <source>
        <dbReference type="Pfam" id="PF13399"/>
    </source>
</evidence>
<feature type="domain" description="LytR/CpsA/Psr regulator C-terminal" evidence="3">
    <location>
        <begin position="337"/>
        <end position="423"/>
    </location>
</feature>
<reference evidence="4 5" key="1">
    <citation type="submission" date="2024-01" db="EMBL/GenBank/DDBJ databases">
        <title>Genomic insights into the taxonomy and metabolism of the cyanobacterium Pannus brasiliensis CCIBt3594.</title>
        <authorList>
            <person name="Machado M."/>
            <person name="Botero N.B."/>
            <person name="Andreote A.P.D."/>
            <person name="Feitosa A.M.T."/>
            <person name="Popin R."/>
            <person name="Sivonen K."/>
            <person name="Fiore M.F."/>
        </authorList>
    </citation>
    <scope>NUCLEOTIDE SEQUENCE [LARGE SCALE GENOMIC DNA]</scope>
    <source>
        <strain evidence="4 5">CCIBt3594</strain>
    </source>
</reference>
<dbReference type="NCBIfam" id="TIGR00350">
    <property type="entry name" value="lytR_cpsA_psr"/>
    <property type="match status" value="1"/>
</dbReference>
<comment type="caution">
    <text evidence="4">The sequence shown here is derived from an EMBL/GenBank/DDBJ whole genome shotgun (WGS) entry which is preliminary data.</text>
</comment>
<feature type="domain" description="Cell envelope-related transcriptional attenuator" evidence="2">
    <location>
        <begin position="97"/>
        <end position="243"/>
    </location>
</feature>
<comment type="similarity">
    <text evidence="1">Belongs to the LytR/CpsA/Psr (LCP) family.</text>
</comment>
<protein>
    <submittedName>
        <fullName evidence="4">LCP family protein</fullName>
    </submittedName>
</protein>
<evidence type="ECO:0000313" key="4">
    <source>
        <dbReference type="EMBL" id="MEG3438063.1"/>
    </source>
</evidence>
<dbReference type="Gene3D" id="3.40.630.190">
    <property type="entry name" value="LCP protein"/>
    <property type="match status" value="1"/>
</dbReference>
<dbReference type="Pfam" id="PF13399">
    <property type="entry name" value="LytR_C"/>
    <property type="match status" value="1"/>
</dbReference>
<sequence>MIGFGLTAIALVSASVGALLAVSLSSAPLRQSNLSPEEAKVFDTRQTIAYRNLQFPALSRPVNILVVGTKVLTSDVPEAKTEDVGYHALVDSFDGLTDTMLLLRFDPASKKLTMLSIPRDTRTNIEGYGERKINEANSLGGPALTAETVSELLGGVAIDRYVRVNVQGLEKLIDALGGVTIDVPKDMKYNDFSQHFYIDLKKGKQHLDGAKAVQFSRFRHDAYGDIGRVQRQQQLMRAVMEQALQPGALLKIPDILKVIQTHIDTNLTLEELLALAGFATEVDRSNLQMVLLPGDFSGDGHKSVSYWLPNEEKIQDIAARYFDHGQVNISDNATENLRITVQDSLDDPDAVRSMVRSLETAGYHNIIVARSKVDPPETTKIIAQNGDDRAAATLRGSIGIGEVLVESTGNLASDVTIQLGRDWQNQSGRSPDSGTASDR</sequence>
<keyword evidence="5" id="KW-1185">Reference proteome</keyword>
<dbReference type="EMBL" id="JBAFSM010000023">
    <property type="protein sequence ID" value="MEG3438063.1"/>
    <property type="molecule type" value="Genomic_DNA"/>
</dbReference>
<evidence type="ECO:0000259" key="2">
    <source>
        <dbReference type="Pfam" id="PF03816"/>
    </source>
</evidence>